<organism evidence="2 3">
    <name type="scientific">Candidatus Magasanikbacteria bacterium RIFCSPHIGHO2_02_FULL_41_13</name>
    <dbReference type="NCBI Taxonomy" id="1798676"/>
    <lineage>
        <taxon>Bacteria</taxon>
        <taxon>Candidatus Magasanikiibacteriota</taxon>
    </lineage>
</organism>
<reference evidence="2 3" key="1">
    <citation type="journal article" date="2016" name="Nat. Commun.">
        <title>Thousands of microbial genomes shed light on interconnected biogeochemical processes in an aquifer system.</title>
        <authorList>
            <person name="Anantharaman K."/>
            <person name="Brown C.T."/>
            <person name="Hug L.A."/>
            <person name="Sharon I."/>
            <person name="Castelle C.J."/>
            <person name="Probst A.J."/>
            <person name="Thomas B.C."/>
            <person name="Singh A."/>
            <person name="Wilkins M.J."/>
            <person name="Karaoz U."/>
            <person name="Brodie E.L."/>
            <person name="Williams K.H."/>
            <person name="Hubbard S.S."/>
            <person name="Banfield J.F."/>
        </authorList>
    </citation>
    <scope>NUCLEOTIDE SEQUENCE [LARGE SCALE GENOMIC DNA]</scope>
</reference>
<comment type="caution">
    <text evidence="2">The sequence shown here is derived from an EMBL/GenBank/DDBJ whole genome shotgun (WGS) entry which is preliminary data.</text>
</comment>
<dbReference type="Proteomes" id="UP000178742">
    <property type="component" value="Unassembled WGS sequence"/>
</dbReference>
<dbReference type="EMBL" id="MFPX01000021">
    <property type="protein sequence ID" value="OGH66290.1"/>
    <property type="molecule type" value="Genomic_DNA"/>
</dbReference>
<evidence type="ECO:0000313" key="3">
    <source>
        <dbReference type="Proteomes" id="UP000178742"/>
    </source>
</evidence>
<evidence type="ECO:0000313" key="2">
    <source>
        <dbReference type="EMBL" id="OGH66290.1"/>
    </source>
</evidence>
<gene>
    <name evidence="2" type="ORF">A3B90_01760</name>
</gene>
<accession>A0A1F6M3X5</accession>
<evidence type="ECO:0000256" key="1">
    <source>
        <dbReference type="SAM" id="MobiDB-lite"/>
    </source>
</evidence>
<dbReference type="AlphaFoldDB" id="A0A1F6M3X5"/>
<dbReference type="STRING" id="1798676.A3B90_01760"/>
<proteinExistence type="predicted"/>
<feature type="region of interest" description="Disordered" evidence="1">
    <location>
        <begin position="107"/>
        <end position="144"/>
    </location>
</feature>
<name>A0A1F6M3X5_9BACT</name>
<sequence>MSEVRPVPAESFYIEAAEKLFVHSRLHKKTVVDMQTGKTKEAEAIYLVVHSQGGQELGEVNLHNLTPEQIAEVRRYIEAIYIFAPEVRPDILLTKIKVKISKLLSPNEHEKPDMLDPMEDLGTGVEEEETDFPSRPTNPYGPGM</sequence>
<protein>
    <submittedName>
        <fullName evidence="2">Uncharacterized protein</fullName>
    </submittedName>
</protein>